<dbReference type="InterPro" id="IPR049452">
    <property type="entry name" value="Anoctamin_TM"/>
</dbReference>
<dbReference type="Pfam" id="PF04547">
    <property type="entry name" value="Anoctamin"/>
    <property type="match status" value="1"/>
</dbReference>
<accession>A0ABV0SGR1</accession>
<evidence type="ECO:0000256" key="3">
    <source>
        <dbReference type="ARBA" id="ARBA00022692"/>
    </source>
</evidence>
<dbReference type="EMBL" id="JAHRIN010077269">
    <property type="protein sequence ID" value="MEQ2218632.1"/>
    <property type="molecule type" value="Genomic_DNA"/>
</dbReference>
<reference evidence="8 9" key="1">
    <citation type="submission" date="2021-06" db="EMBL/GenBank/DDBJ databases">
        <authorList>
            <person name="Palmer J.M."/>
        </authorList>
    </citation>
    <scope>NUCLEOTIDE SEQUENCE [LARGE SCALE GENOMIC DNA]</scope>
    <source>
        <strain evidence="8 9">XC_2019</strain>
        <tissue evidence="8">Muscle</tissue>
    </source>
</reference>
<feature type="domain" description="Anoctamin transmembrane" evidence="7">
    <location>
        <begin position="130"/>
        <end position="204"/>
    </location>
</feature>
<feature type="transmembrane region" description="Helical" evidence="6">
    <location>
        <begin position="131"/>
        <end position="153"/>
    </location>
</feature>
<organism evidence="8 9">
    <name type="scientific">Xenoophorus captivus</name>
    <dbReference type="NCBI Taxonomy" id="1517983"/>
    <lineage>
        <taxon>Eukaryota</taxon>
        <taxon>Metazoa</taxon>
        <taxon>Chordata</taxon>
        <taxon>Craniata</taxon>
        <taxon>Vertebrata</taxon>
        <taxon>Euteleostomi</taxon>
        <taxon>Actinopterygii</taxon>
        <taxon>Neopterygii</taxon>
        <taxon>Teleostei</taxon>
        <taxon>Neoteleostei</taxon>
        <taxon>Acanthomorphata</taxon>
        <taxon>Ovalentaria</taxon>
        <taxon>Atherinomorphae</taxon>
        <taxon>Cyprinodontiformes</taxon>
        <taxon>Goodeidae</taxon>
        <taxon>Xenoophorus</taxon>
    </lineage>
</organism>
<comment type="caution">
    <text evidence="6">Lacks conserved residue(s) required for the propagation of feature annotation.</text>
</comment>
<keyword evidence="5 6" id="KW-0472">Membrane</keyword>
<evidence type="ECO:0000313" key="9">
    <source>
        <dbReference type="Proteomes" id="UP001434883"/>
    </source>
</evidence>
<keyword evidence="3 6" id="KW-0812">Transmembrane</keyword>
<dbReference type="Proteomes" id="UP001434883">
    <property type="component" value="Unassembled WGS sequence"/>
</dbReference>
<keyword evidence="9" id="KW-1185">Reference proteome</keyword>
<feature type="transmembrane region" description="Helical" evidence="6">
    <location>
        <begin position="32"/>
        <end position="58"/>
    </location>
</feature>
<comment type="caution">
    <text evidence="8">The sequence shown here is derived from an EMBL/GenBank/DDBJ whole genome shotgun (WGS) entry which is preliminary data.</text>
</comment>
<dbReference type="PANTHER" id="PTHR12308">
    <property type="entry name" value="ANOCTAMIN"/>
    <property type="match status" value="1"/>
</dbReference>
<sequence>MAPMTMRNPVTGAEEPYFPETKRFNRTVTGCMVIIIMVSLLIINVAVVLMFLIAIILYRTILSIIIYKSATADSFFSSSVKSIDSQGRCPEGHHTFLMLRSWFVGYPGNYKTLFGVRNEDTQRSLSMHHSVLQFGFITIFVAACPLAPLFALINNWVEIRLDAQKFVTEYRRPVVERAQDIGIWFPILQFITHTAVLSNNSVVLIGVCNSERVQVPGGTRDAAGGGLGGTGLQLQAARMAASCVRRGIHRFKHEAEDRTV</sequence>
<evidence type="ECO:0000256" key="2">
    <source>
        <dbReference type="ARBA" id="ARBA00009671"/>
    </source>
</evidence>
<gene>
    <name evidence="8" type="ORF">XENOCAPTIV_005923</name>
</gene>
<comment type="subcellular location">
    <subcellularLocation>
        <location evidence="1 6">Membrane</location>
        <topology evidence="1 6">Multi-pass membrane protein</topology>
    </subcellularLocation>
</comment>
<evidence type="ECO:0000256" key="1">
    <source>
        <dbReference type="ARBA" id="ARBA00004141"/>
    </source>
</evidence>
<evidence type="ECO:0000256" key="4">
    <source>
        <dbReference type="ARBA" id="ARBA00022989"/>
    </source>
</evidence>
<keyword evidence="4 6" id="KW-1133">Transmembrane helix</keyword>
<evidence type="ECO:0000259" key="7">
    <source>
        <dbReference type="Pfam" id="PF04547"/>
    </source>
</evidence>
<dbReference type="PANTHER" id="PTHR12308:SF22">
    <property type="entry name" value="ANOCTAMIN-7"/>
    <property type="match status" value="1"/>
</dbReference>
<evidence type="ECO:0000313" key="8">
    <source>
        <dbReference type="EMBL" id="MEQ2218632.1"/>
    </source>
</evidence>
<dbReference type="InterPro" id="IPR007632">
    <property type="entry name" value="Anoctamin"/>
</dbReference>
<protein>
    <recommendedName>
        <fullName evidence="6">Anoctamin</fullName>
    </recommendedName>
</protein>
<comment type="similarity">
    <text evidence="2 6">Belongs to the anoctamin family.</text>
</comment>
<evidence type="ECO:0000256" key="6">
    <source>
        <dbReference type="RuleBase" id="RU280814"/>
    </source>
</evidence>
<proteinExistence type="inferred from homology"/>
<evidence type="ECO:0000256" key="5">
    <source>
        <dbReference type="ARBA" id="ARBA00023136"/>
    </source>
</evidence>
<name>A0ABV0SGR1_9TELE</name>